<feature type="signal peptide" evidence="2">
    <location>
        <begin position="1"/>
        <end position="20"/>
    </location>
</feature>
<dbReference type="EMBL" id="LR743504">
    <property type="protein sequence ID" value="CAA2099208.1"/>
    <property type="molecule type" value="Genomic_DNA"/>
</dbReference>
<protein>
    <submittedName>
        <fullName evidence="3">Uncharacterized protein</fullName>
    </submittedName>
</protein>
<sequence length="124" mass="13032">MKQIVLASLLMGSLTLPLAAQPGPDAPPPPDTKEERQKNNAAKLAGLLQFVSASCPESKPNYETFKTVVRGLGIEPDALAGGELILRVKTYADVYGKDVPTNCAKAIANFGESGTIIPGLVVKQ</sequence>
<reference evidence="3" key="1">
    <citation type="submission" date="2019-12" db="EMBL/GenBank/DDBJ databases">
        <authorList>
            <person name="Cremers G."/>
        </authorList>
    </citation>
    <scope>NUCLEOTIDE SEQUENCE</scope>
    <source>
        <strain evidence="3">Mbul1</strain>
    </source>
</reference>
<evidence type="ECO:0000256" key="1">
    <source>
        <dbReference type="SAM" id="MobiDB-lite"/>
    </source>
</evidence>
<feature type="region of interest" description="Disordered" evidence="1">
    <location>
        <begin position="17"/>
        <end position="38"/>
    </location>
</feature>
<dbReference type="AlphaFoldDB" id="A0A679IUY2"/>
<gene>
    <name evidence="3" type="ORF">MBUL_00031</name>
</gene>
<name>A0A679IUY2_9HYPH</name>
<feature type="chain" id="PRO_5025672173" evidence="2">
    <location>
        <begin position="21"/>
        <end position="124"/>
    </location>
</feature>
<evidence type="ECO:0000313" key="3">
    <source>
        <dbReference type="EMBL" id="CAA2099208.1"/>
    </source>
</evidence>
<evidence type="ECO:0000256" key="2">
    <source>
        <dbReference type="SAM" id="SignalP"/>
    </source>
</evidence>
<accession>A0A679IUY2</accession>
<keyword evidence="2" id="KW-0732">Signal</keyword>
<organism evidence="3">
    <name type="scientific">Methylobacterium bullatum</name>
    <dbReference type="NCBI Taxonomy" id="570505"/>
    <lineage>
        <taxon>Bacteria</taxon>
        <taxon>Pseudomonadati</taxon>
        <taxon>Pseudomonadota</taxon>
        <taxon>Alphaproteobacteria</taxon>
        <taxon>Hyphomicrobiales</taxon>
        <taxon>Methylobacteriaceae</taxon>
        <taxon>Methylobacterium</taxon>
    </lineage>
</organism>
<proteinExistence type="predicted"/>